<name>A0AAN9Y5T4_9HEMI</name>
<proteinExistence type="predicted"/>
<evidence type="ECO:0000313" key="3">
    <source>
        <dbReference type="Proteomes" id="UP001367676"/>
    </source>
</evidence>
<sequence>MLPDDVHSSSRVRNSEALDEPIRRKLIPSSELNVPRFRGENVSGGGGWKAYGPSNKREGFAGGGKSLSGMSGRFGNTRPSPYSRAPK</sequence>
<keyword evidence="3" id="KW-1185">Reference proteome</keyword>
<reference evidence="2 3" key="1">
    <citation type="submission" date="2024-03" db="EMBL/GenBank/DDBJ databases">
        <title>Adaptation during the transition from Ophiocordyceps entomopathogen to insect associate is accompanied by gene loss and intensified selection.</title>
        <authorList>
            <person name="Ward C.M."/>
            <person name="Onetto C.A."/>
            <person name="Borneman A.R."/>
        </authorList>
    </citation>
    <scope>NUCLEOTIDE SEQUENCE [LARGE SCALE GENOMIC DNA]</scope>
    <source>
        <strain evidence="2">AWRI1</strain>
        <tissue evidence="2">Single Adult Female</tissue>
    </source>
</reference>
<protein>
    <submittedName>
        <fullName evidence="2">Uncharacterized protein</fullName>
    </submittedName>
</protein>
<dbReference type="AlphaFoldDB" id="A0AAN9Y5T4"/>
<feature type="compositionally biased region" description="Basic and acidic residues" evidence="1">
    <location>
        <begin position="1"/>
        <end position="23"/>
    </location>
</feature>
<dbReference type="Proteomes" id="UP001367676">
    <property type="component" value="Unassembled WGS sequence"/>
</dbReference>
<accession>A0AAN9Y5T4</accession>
<feature type="region of interest" description="Disordered" evidence="1">
    <location>
        <begin position="1"/>
        <end position="87"/>
    </location>
</feature>
<organism evidence="2 3">
    <name type="scientific">Parthenolecanium corni</name>
    <dbReference type="NCBI Taxonomy" id="536013"/>
    <lineage>
        <taxon>Eukaryota</taxon>
        <taxon>Metazoa</taxon>
        <taxon>Ecdysozoa</taxon>
        <taxon>Arthropoda</taxon>
        <taxon>Hexapoda</taxon>
        <taxon>Insecta</taxon>
        <taxon>Pterygota</taxon>
        <taxon>Neoptera</taxon>
        <taxon>Paraneoptera</taxon>
        <taxon>Hemiptera</taxon>
        <taxon>Sternorrhyncha</taxon>
        <taxon>Coccoidea</taxon>
        <taxon>Coccidae</taxon>
        <taxon>Parthenolecanium</taxon>
    </lineage>
</organism>
<gene>
    <name evidence="2" type="ORF">V9T40_002646</name>
</gene>
<evidence type="ECO:0000313" key="2">
    <source>
        <dbReference type="EMBL" id="KAK7591033.1"/>
    </source>
</evidence>
<dbReference type="EMBL" id="JBBCAQ010000022">
    <property type="protein sequence ID" value="KAK7591033.1"/>
    <property type="molecule type" value="Genomic_DNA"/>
</dbReference>
<evidence type="ECO:0000256" key="1">
    <source>
        <dbReference type="SAM" id="MobiDB-lite"/>
    </source>
</evidence>
<comment type="caution">
    <text evidence="2">The sequence shown here is derived from an EMBL/GenBank/DDBJ whole genome shotgun (WGS) entry which is preliminary data.</text>
</comment>